<dbReference type="Gramene" id="PGSC0003DMT400089952">
    <property type="protein sequence ID" value="PGSC0003DMT400089952"/>
    <property type="gene ID" value="PGSC0003DMG400039523"/>
</dbReference>
<accession>M1DJ96</accession>
<protein>
    <recommendedName>
        <fullName evidence="3">Integrase core domain containing protein</fullName>
    </recommendedName>
</protein>
<evidence type="ECO:0008006" key="3">
    <source>
        <dbReference type="Google" id="ProtNLM"/>
    </source>
</evidence>
<dbReference type="HOGENOM" id="CLU_2019286_0_0_1"/>
<proteinExistence type="predicted"/>
<dbReference type="PaxDb" id="4113-PGSC0003DMT400089952"/>
<organism evidence="1 2">
    <name type="scientific">Solanum tuberosum</name>
    <name type="common">Potato</name>
    <dbReference type="NCBI Taxonomy" id="4113"/>
    <lineage>
        <taxon>Eukaryota</taxon>
        <taxon>Viridiplantae</taxon>
        <taxon>Streptophyta</taxon>
        <taxon>Embryophyta</taxon>
        <taxon>Tracheophyta</taxon>
        <taxon>Spermatophyta</taxon>
        <taxon>Magnoliopsida</taxon>
        <taxon>eudicotyledons</taxon>
        <taxon>Gunneridae</taxon>
        <taxon>Pentapetalae</taxon>
        <taxon>asterids</taxon>
        <taxon>lamiids</taxon>
        <taxon>Solanales</taxon>
        <taxon>Solanaceae</taxon>
        <taxon>Solanoideae</taxon>
        <taxon>Solaneae</taxon>
        <taxon>Solanum</taxon>
    </lineage>
</organism>
<name>M1DJ96_SOLTU</name>
<reference evidence="1" key="2">
    <citation type="submission" date="2015-06" db="UniProtKB">
        <authorList>
            <consortium name="EnsemblPlants"/>
        </authorList>
    </citation>
    <scope>IDENTIFICATION</scope>
    <source>
        <strain evidence="1">DM1-3 516 R44</strain>
    </source>
</reference>
<dbReference type="Proteomes" id="UP000011115">
    <property type="component" value="Unassembled WGS sequence"/>
</dbReference>
<reference evidence="2" key="1">
    <citation type="journal article" date="2011" name="Nature">
        <title>Genome sequence and analysis of the tuber crop potato.</title>
        <authorList>
            <consortium name="The Potato Genome Sequencing Consortium"/>
        </authorList>
    </citation>
    <scope>NUCLEOTIDE SEQUENCE [LARGE SCALE GENOMIC DNA]</scope>
    <source>
        <strain evidence="2">cv. DM1-3 516 R44</strain>
    </source>
</reference>
<dbReference type="AlphaFoldDB" id="M1DJ96"/>
<keyword evidence="2" id="KW-1185">Reference proteome</keyword>
<dbReference type="EnsemblPlants" id="PGSC0003DMT400089952">
    <property type="protein sequence ID" value="PGSC0003DMT400089952"/>
    <property type="gene ID" value="PGSC0003DMG400039523"/>
</dbReference>
<sequence>MNRLKAVRIRTILEEKKLSTNGVIDGYPVVWNTIWHDTSRRNPPPIDTTPKVDLATLEVDHAPSSPTTGPSEKVPAMISTSIEASLSPLRAEIEDHHTLLIEFGKRFDTLTDRFEKSEKVEGK</sequence>
<evidence type="ECO:0000313" key="1">
    <source>
        <dbReference type="EnsemblPlants" id="PGSC0003DMT400089952"/>
    </source>
</evidence>
<dbReference type="InParanoid" id="M1DJ96"/>
<evidence type="ECO:0000313" key="2">
    <source>
        <dbReference type="Proteomes" id="UP000011115"/>
    </source>
</evidence>